<dbReference type="Proteomes" id="UP000025241">
    <property type="component" value="Chromosome I"/>
</dbReference>
<proteinExistence type="predicted"/>
<dbReference type="PANTHER" id="PTHR12117:SF0">
    <property type="entry name" value="PROLYL 3-HYDROXYLASE OGFOD1"/>
    <property type="match status" value="1"/>
</dbReference>
<dbReference type="AlphaFoldDB" id="A0A024HAD6"/>
<dbReference type="GO" id="GO:0005737">
    <property type="term" value="C:cytoplasm"/>
    <property type="evidence" value="ECO:0007669"/>
    <property type="project" value="TreeGrafter"/>
</dbReference>
<dbReference type="GO" id="GO:0006449">
    <property type="term" value="P:regulation of translational termination"/>
    <property type="evidence" value="ECO:0007669"/>
    <property type="project" value="TreeGrafter"/>
</dbReference>
<reference evidence="2 3" key="2">
    <citation type="submission" date="2014-05" db="EMBL/GenBank/DDBJ databases">
        <title>Genome sequence of the 3-chlorobenzoate degrading bacterium Pseudomonas knackmussii B13 shows multiple evidence for horizontal gene transfer.</title>
        <authorList>
            <person name="Miyazaki R."/>
            <person name="Bertelli C."/>
            <person name="Falquet L."/>
            <person name="Robinson-Rechavi M."/>
            <person name="Gharib W."/>
            <person name="Roy S."/>
            <person name="Van der Meer J.R."/>
        </authorList>
    </citation>
    <scope>NUCLEOTIDE SEQUENCE [LARGE SCALE GENOMIC DNA]</scope>
    <source>
        <strain evidence="2 3">B13</strain>
    </source>
</reference>
<dbReference type="PATRIC" id="fig|1301098.3.peg.159"/>
<dbReference type="InterPro" id="IPR051842">
    <property type="entry name" value="uS12_prolyl_hydroxylase"/>
</dbReference>
<dbReference type="Pfam" id="PF13640">
    <property type="entry name" value="2OG-FeII_Oxy_3"/>
    <property type="match status" value="1"/>
</dbReference>
<dbReference type="KEGG" id="pkc:PKB_0155"/>
<dbReference type="STRING" id="1301098.PKB_0155"/>
<evidence type="ECO:0000313" key="2">
    <source>
        <dbReference type="EMBL" id="CDF81534.1"/>
    </source>
</evidence>
<gene>
    <name evidence="2" type="ORF">PKB_0155</name>
</gene>
<accession>A0A024HAD6</accession>
<dbReference type="Gene3D" id="2.60.120.620">
    <property type="entry name" value="q2cbj1_9rhob like domain"/>
    <property type="match status" value="1"/>
</dbReference>
<evidence type="ECO:0000313" key="3">
    <source>
        <dbReference type="Proteomes" id="UP000025241"/>
    </source>
</evidence>
<keyword evidence="3" id="KW-1185">Reference proteome</keyword>
<protein>
    <recommendedName>
        <fullName evidence="1">Prolyl 4-hydroxylase alpha subunit Fe(2+) 2OG dioxygenase domain-containing protein</fullName>
    </recommendedName>
</protein>
<feature type="domain" description="Prolyl 4-hydroxylase alpha subunit Fe(2+) 2OG dioxygenase" evidence="1">
    <location>
        <begin position="147"/>
        <end position="246"/>
    </location>
</feature>
<reference evidence="2 3" key="1">
    <citation type="submission" date="2013-03" db="EMBL/GenBank/DDBJ databases">
        <authorList>
            <person name="Linke B."/>
        </authorList>
    </citation>
    <scope>NUCLEOTIDE SEQUENCE [LARGE SCALE GENOMIC DNA]</scope>
    <source>
        <strain evidence="2 3">B13</strain>
    </source>
</reference>
<dbReference type="GO" id="GO:0031543">
    <property type="term" value="F:peptidyl-proline dioxygenase activity"/>
    <property type="evidence" value="ECO:0007669"/>
    <property type="project" value="TreeGrafter"/>
</dbReference>
<dbReference type="InterPro" id="IPR044862">
    <property type="entry name" value="Pro_4_hyd_alph_FE2OG_OXY"/>
</dbReference>
<name>A0A024HAD6_PSEKB</name>
<dbReference type="EMBL" id="HG322950">
    <property type="protein sequence ID" value="CDF81534.1"/>
    <property type="molecule type" value="Genomic_DNA"/>
</dbReference>
<dbReference type="eggNOG" id="COG3751">
    <property type="taxonomic scope" value="Bacteria"/>
</dbReference>
<dbReference type="PANTHER" id="PTHR12117">
    <property type="entry name" value="HISTONE ACETYLTRANSFERASE COMPLEX"/>
    <property type="match status" value="1"/>
</dbReference>
<evidence type="ECO:0000259" key="1">
    <source>
        <dbReference type="Pfam" id="PF13640"/>
    </source>
</evidence>
<dbReference type="HOGENOM" id="CLU_078769_1_0_6"/>
<sequence>MRQLLRKWLAEPTRADTPSVFANRPTLLDHERLKSEFGALNRTYVDNQPFPHIVIDNFLPDDVAQALIDQYPIDQAKAQWIDGTYREPQGDGYVQKDKRHLKDILAMPSVYRELIWELNSKGFLDALTQLTGIRALISDPELLGAGIHQIARGGLLKIHADFANHRKYSLDRRLNFLLYLNPDWKEEWGGHLELWDAEMQGPPKRVLPVLNRCVIFTTSADSYHGHPHPLNCPDGIYRRSIALYYYTNRPREEELPNGNATLWQDLPEAYRH</sequence>
<dbReference type="RefSeq" id="WP_236658347.1">
    <property type="nucleotide sequence ID" value="NZ_HG322950.1"/>
</dbReference>
<organism evidence="2 3">
    <name type="scientific">Pseudomonas knackmussii (strain DSM 6978 / CCUG 54928 / LMG 23759 / B13)</name>
    <dbReference type="NCBI Taxonomy" id="1301098"/>
    <lineage>
        <taxon>Bacteria</taxon>
        <taxon>Pseudomonadati</taxon>
        <taxon>Pseudomonadota</taxon>
        <taxon>Gammaproteobacteria</taxon>
        <taxon>Pseudomonadales</taxon>
        <taxon>Pseudomonadaceae</taxon>
        <taxon>Pseudomonas</taxon>
    </lineage>
</organism>